<protein>
    <submittedName>
        <fullName evidence="1">Uncharacterized protein</fullName>
    </submittedName>
</protein>
<keyword evidence="2" id="KW-1185">Reference proteome</keyword>
<dbReference type="AlphaFoldDB" id="A0AA38T9Q6"/>
<reference evidence="1" key="1">
    <citation type="submission" date="2023-03" db="EMBL/GenBank/DDBJ databases">
        <title>Chromosome-scale reference genome and RAD-based genetic map of yellow starthistle (Centaurea solstitialis) reveal putative structural variation and QTLs associated with invader traits.</title>
        <authorList>
            <person name="Reatini B."/>
            <person name="Cang F.A."/>
            <person name="Jiang Q."/>
            <person name="Mckibben M.T.W."/>
            <person name="Barker M.S."/>
            <person name="Rieseberg L.H."/>
            <person name="Dlugosch K.M."/>
        </authorList>
    </citation>
    <scope>NUCLEOTIDE SEQUENCE</scope>
    <source>
        <strain evidence="1">CAN-66</strain>
        <tissue evidence="1">Leaf</tissue>
    </source>
</reference>
<dbReference type="Proteomes" id="UP001172457">
    <property type="component" value="Chromosome 3"/>
</dbReference>
<gene>
    <name evidence="1" type="ORF">OSB04_010673</name>
</gene>
<accession>A0AA38T9Q6</accession>
<name>A0AA38T9Q6_9ASTR</name>
<evidence type="ECO:0000313" key="2">
    <source>
        <dbReference type="Proteomes" id="UP001172457"/>
    </source>
</evidence>
<comment type="caution">
    <text evidence="1">The sequence shown here is derived from an EMBL/GenBank/DDBJ whole genome shotgun (WGS) entry which is preliminary data.</text>
</comment>
<evidence type="ECO:0000313" key="1">
    <source>
        <dbReference type="EMBL" id="KAJ9556059.1"/>
    </source>
</evidence>
<proteinExistence type="predicted"/>
<organism evidence="1 2">
    <name type="scientific">Centaurea solstitialis</name>
    <name type="common">yellow star-thistle</name>
    <dbReference type="NCBI Taxonomy" id="347529"/>
    <lineage>
        <taxon>Eukaryota</taxon>
        <taxon>Viridiplantae</taxon>
        <taxon>Streptophyta</taxon>
        <taxon>Embryophyta</taxon>
        <taxon>Tracheophyta</taxon>
        <taxon>Spermatophyta</taxon>
        <taxon>Magnoliopsida</taxon>
        <taxon>eudicotyledons</taxon>
        <taxon>Gunneridae</taxon>
        <taxon>Pentapetalae</taxon>
        <taxon>asterids</taxon>
        <taxon>campanulids</taxon>
        <taxon>Asterales</taxon>
        <taxon>Asteraceae</taxon>
        <taxon>Carduoideae</taxon>
        <taxon>Cardueae</taxon>
        <taxon>Centaureinae</taxon>
        <taxon>Centaurea</taxon>
    </lineage>
</organism>
<sequence>MTASTFEQNVSSLVKQWFGFQFEVEGWTLSEILCHPYHEDGYPQKVYAYHKSFSMPIIFYKFGSSIDPISGEENGDGNAQCVLEGEIKYDGGYQFWWKYKGA</sequence>
<dbReference type="EMBL" id="JARYMX010000003">
    <property type="protein sequence ID" value="KAJ9556059.1"/>
    <property type="molecule type" value="Genomic_DNA"/>
</dbReference>